<name>A0A1G8TI58_9ACTN</name>
<organism evidence="1 2">
    <name type="scientific">Streptomyces indicus</name>
    <dbReference type="NCBI Taxonomy" id="417292"/>
    <lineage>
        <taxon>Bacteria</taxon>
        <taxon>Bacillati</taxon>
        <taxon>Actinomycetota</taxon>
        <taxon>Actinomycetes</taxon>
        <taxon>Kitasatosporales</taxon>
        <taxon>Streptomycetaceae</taxon>
        <taxon>Streptomyces</taxon>
    </lineage>
</organism>
<dbReference type="Proteomes" id="UP000199155">
    <property type="component" value="Unassembled WGS sequence"/>
</dbReference>
<keyword evidence="2" id="KW-1185">Reference proteome</keyword>
<dbReference type="STRING" id="417292.SAMN05421806_101254"/>
<proteinExistence type="predicted"/>
<accession>A0A1G8TI58</accession>
<dbReference type="RefSeq" id="WP_093606755.1">
    <property type="nucleotide sequence ID" value="NZ_FNFF01000001.1"/>
</dbReference>
<protein>
    <submittedName>
        <fullName evidence="1">Uncharacterized protein</fullName>
    </submittedName>
</protein>
<sequence length="58" mass="6414">MSSTPRPRPTRSAEELNEQIRRLMLCSGGRLSEEQRKEYAGLVVEWAAAVRGGVLEAA</sequence>
<gene>
    <name evidence="1" type="ORF">SAMN05421806_101254</name>
</gene>
<evidence type="ECO:0000313" key="2">
    <source>
        <dbReference type="Proteomes" id="UP000199155"/>
    </source>
</evidence>
<dbReference type="AlphaFoldDB" id="A0A1G8TI58"/>
<dbReference type="EMBL" id="FNFF01000001">
    <property type="protein sequence ID" value="SDJ40605.1"/>
    <property type="molecule type" value="Genomic_DNA"/>
</dbReference>
<reference evidence="1 2" key="1">
    <citation type="submission" date="2016-10" db="EMBL/GenBank/DDBJ databases">
        <authorList>
            <person name="de Groot N.N."/>
        </authorList>
    </citation>
    <scope>NUCLEOTIDE SEQUENCE [LARGE SCALE GENOMIC DNA]</scope>
    <source>
        <strain evidence="1 2">CGMCC 4.5727</strain>
    </source>
</reference>
<evidence type="ECO:0000313" key="1">
    <source>
        <dbReference type="EMBL" id="SDJ40605.1"/>
    </source>
</evidence>